<protein>
    <recommendedName>
        <fullName evidence="8">PXA domain-containing protein</fullName>
    </recommendedName>
</protein>
<feature type="coiled-coil region" evidence="2">
    <location>
        <begin position="314"/>
        <end position="341"/>
    </location>
</feature>
<evidence type="ECO:0008006" key="8">
    <source>
        <dbReference type="Google" id="ProtNLM"/>
    </source>
</evidence>
<feature type="region of interest" description="Disordered" evidence="3">
    <location>
        <begin position="502"/>
        <end position="522"/>
    </location>
</feature>
<dbReference type="InterPro" id="IPR001683">
    <property type="entry name" value="PX_dom"/>
</dbReference>
<evidence type="ECO:0000256" key="3">
    <source>
        <dbReference type="SAM" id="MobiDB-lite"/>
    </source>
</evidence>
<dbReference type="InterPro" id="IPR003114">
    <property type="entry name" value="Phox_assoc"/>
</dbReference>
<keyword evidence="7" id="KW-1185">Reference proteome</keyword>
<dbReference type="SMART" id="SM00313">
    <property type="entry name" value="PXA"/>
    <property type="match status" value="1"/>
</dbReference>
<feature type="compositionally biased region" description="Polar residues" evidence="3">
    <location>
        <begin position="560"/>
        <end position="584"/>
    </location>
</feature>
<feature type="compositionally biased region" description="Low complexity" evidence="3">
    <location>
        <begin position="585"/>
        <end position="598"/>
    </location>
</feature>
<evidence type="ECO:0000256" key="1">
    <source>
        <dbReference type="ARBA" id="ARBA00010883"/>
    </source>
</evidence>
<evidence type="ECO:0000259" key="5">
    <source>
        <dbReference type="PROSITE" id="PS51207"/>
    </source>
</evidence>
<evidence type="ECO:0000256" key="2">
    <source>
        <dbReference type="SAM" id="Coils"/>
    </source>
</evidence>
<feature type="domain" description="PX" evidence="4">
    <location>
        <begin position="395"/>
        <end position="511"/>
    </location>
</feature>
<sequence length="842" mass="92154">MDEAKADADGHGLVDSAMEFLARASNETLGACLVGLGAATYLVLGRVGLVVMGVAGGVVLHATWEGSRGLSPKPKESGLQVVTRILDWKAQQAVDEEDSNSPDLTFSAFEPQTGRALDGFTDAVIRDYVKYWYDPLVVDRSFPSSCKNTLVSFLLSLAGHLKRKRAADVFLDFVTNASSLLIVVLNELAAALNASPYVSAEEAITHYLEMKPESSLAYLLDEKSQNRKLDEAAESIIQPNLDSKAYNCPPVRIFLKQILAHLVLEYTVDHCSSADFINEWIVYGLEQSETTKEVMEIVDASVGQPEKAPKKGQMSRAEEAMDEAMREAQRLTQLMLEEDQKRASLEDVSLSTTPASTRASSEKDRPETPMSQFTSFDQIVTQTPKAQLTLHNANISIFDDSAPGERTSLKAKPNTDYLVQIEPANADFSGWMIARKYADFETLHEVLRRISAVAGVPHFTQAHSELPKWRTHTKASLRSELERYLTDAVRFQPLAESEGMKRFLERDRGLPKSSSDGNKGFGWPAPDAFGKFGGDMMNVLTKAPKQVVGGVGGLLARTPWNASPSPTRIDNGQGEAVSQSSAQKNDSNSQRDSVSQSSPQKDSLPPREIVTAKDNELAPRISRESVRTNNAYSSDKEAATPSCTASVVDLPYGMNGVDTSEETTEAHVAKDETKKPLTYSETAVVVELLFAMITELYTLSSAWQIRRTLLVAAKNYLLRPGNPQLTAIMSMLQTDLLDKNLSDEGIAARIAQLRSNVCPTSEEREACSKQYPDKTAEQKEELRIHARKLLVTKGMPLALQSVMGAAASGEAMGKVFDCLQIPAISKGLVFGLLLQALRIVTH</sequence>
<proteinExistence type="inferred from homology"/>
<dbReference type="GO" id="GO:0035091">
    <property type="term" value="F:phosphatidylinositol binding"/>
    <property type="evidence" value="ECO:0007669"/>
    <property type="project" value="InterPro"/>
</dbReference>
<evidence type="ECO:0000313" key="7">
    <source>
        <dbReference type="Proteomes" id="UP000799421"/>
    </source>
</evidence>
<dbReference type="PANTHER" id="PTHR22775">
    <property type="entry name" value="SORTING NEXIN"/>
    <property type="match status" value="1"/>
</dbReference>
<dbReference type="Pfam" id="PF08628">
    <property type="entry name" value="Nexin_C"/>
    <property type="match status" value="1"/>
</dbReference>
<dbReference type="Gene3D" id="3.30.1520.10">
    <property type="entry name" value="Phox-like domain"/>
    <property type="match status" value="1"/>
</dbReference>
<dbReference type="CDD" id="cd06093">
    <property type="entry name" value="PX_domain"/>
    <property type="match status" value="1"/>
</dbReference>
<dbReference type="InterPro" id="IPR013937">
    <property type="entry name" value="Sorting_nexin_C"/>
</dbReference>
<organism evidence="6 7">
    <name type="scientific">Piedraia hortae CBS 480.64</name>
    <dbReference type="NCBI Taxonomy" id="1314780"/>
    <lineage>
        <taxon>Eukaryota</taxon>
        <taxon>Fungi</taxon>
        <taxon>Dikarya</taxon>
        <taxon>Ascomycota</taxon>
        <taxon>Pezizomycotina</taxon>
        <taxon>Dothideomycetes</taxon>
        <taxon>Dothideomycetidae</taxon>
        <taxon>Capnodiales</taxon>
        <taxon>Piedraiaceae</taxon>
        <taxon>Piedraia</taxon>
    </lineage>
</organism>
<evidence type="ECO:0000313" key="6">
    <source>
        <dbReference type="EMBL" id="KAF2859518.1"/>
    </source>
</evidence>
<evidence type="ECO:0000259" key="4">
    <source>
        <dbReference type="PROSITE" id="PS50195"/>
    </source>
</evidence>
<dbReference type="FunFam" id="3.30.1520.10:FF:000065">
    <property type="entry name" value="PX domain protein (AFU_orthologue AFUA_2G07450)"/>
    <property type="match status" value="1"/>
</dbReference>
<name>A0A6A7BYB5_9PEZI</name>
<dbReference type="PROSITE" id="PS51207">
    <property type="entry name" value="PXA"/>
    <property type="match status" value="1"/>
</dbReference>
<feature type="region of interest" description="Disordered" evidence="3">
    <location>
        <begin position="558"/>
        <end position="640"/>
    </location>
</feature>
<feature type="compositionally biased region" description="Basic and acidic residues" evidence="3">
    <location>
        <begin position="610"/>
        <end position="626"/>
    </location>
</feature>
<dbReference type="PROSITE" id="PS50195">
    <property type="entry name" value="PX"/>
    <property type="match status" value="1"/>
</dbReference>
<feature type="domain" description="PXA" evidence="5">
    <location>
        <begin position="110"/>
        <end position="289"/>
    </location>
</feature>
<dbReference type="EMBL" id="MU005992">
    <property type="protein sequence ID" value="KAF2859518.1"/>
    <property type="molecule type" value="Genomic_DNA"/>
</dbReference>
<dbReference type="SUPFAM" id="SSF64268">
    <property type="entry name" value="PX domain"/>
    <property type="match status" value="1"/>
</dbReference>
<comment type="similarity">
    <text evidence="1">Belongs to the sorting nexin family.</text>
</comment>
<accession>A0A6A7BYB5</accession>
<dbReference type="Pfam" id="PF00787">
    <property type="entry name" value="PX"/>
    <property type="match status" value="1"/>
</dbReference>
<feature type="compositionally biased region" description="Polar residues" evidence="3">
    <location>
        <begin position="349"/>
        <end position="359"/>
    </location>
</feature>
<dbReference type="InterPro" id="IPR036871">
    <property type="entry name" value="PX_dom_sf"/>
</dbReference>
<dbReference type="Proteomes" id="UP000799421">
    <property type="component" value="Unassembled WGS sequence"/>
</dbReference>
<keyword evidence="2" id="KW-0175">Coiled coil</keyword>
<dbReference type="PANTHER" id="PTHR22775:SF47">
    <property type="entry name" value="MEIOTICALLY UP-REGULATED GENE 122 PROTEIN"/>
    <property type="match status" value="1"/>
</dbReference>
<dbReference type="AlphaFoldDB" id="A0A6A7BYB5"/>
<dbReference type="OrthoDB" id="41200at2759"/>
<gene>
    <name evidence="6" type="ORF">K470DRAFT_219075</name>
</gene>
<dbReference type="Pfam" id="PF02194">
    <property type="entry name" value="PXA"/>
    <property type="match status" value="1"/>
</dbReference>
<reference evidence="6" key="1">
    <citation type="journal article" date="2020" name="Stud. Mycol.">
        <title>101 Dothideomycetes genomes: a test case for predicting lifestyles and emergence of pathogens.</title>
        <authorList>
            <person name="Haridas S."/>
            <person name="Albert R."/>
            <person name="Binder M."/>
            <person name="Bloem J."/>
            <person name="Labutti K."/>
            <person name="Salamov A."/>
            <person name="Andreopoulos B."/>
            <person name="Baker S."/>
            <person name="Barry K."/>
            <person name="Bills G."/>
            <person name="Bluhm B."/>
            <person name="Cannon C."/>
            <person name="Castanera R."/>
            <person name="Culley D."/>
            <person name="Daum C."/>
            <person name="Ezra D."/>
            <person name="Gonzalez J."/>
            <person name="Henrissat B."/>
            <person name="Kuo A."/>
            <person name="Liang C."/>
            <person name="Lipzen A."/>
            <person name="Lutzoni F."/>
            <person name="Magnuson J."/>
            <person name="Mondo S."/>
            <person name="Nolan M."/>
            <person name="Ohm R."/>
            <person name="Pangilinan J."/>
            <person name="Park H.-J."/>
            <person name="Ramirez L."/>
            <person name="Alfaro M."/>
            <person name="Sun H."/>
            <person name="Tritt A."/>
            <person name="Yoshinaga Y."/>
            <person name="Zwiers L.-H."/>
            <person name="Turgeon B."/>
            <person name="Goodwin S."/>
            <person name="Spatafora J."/>
            <person name="Crous P."/>
            <person name="Grigoriev I."/>
        </authorList>
    </citation>
    <scope>NUCLEOTIDE SEQUENCE</scope>
    <source>
        <strain evidence="6">CBS 480.64</strain>
    </source>
</reference>
<feature type="region of interest" description="Disordered" evidence="3">
    <location>
        <begin position="342"/>
        <end position="370"/>
    </location>
</feature>